<dbReference type="PATRIC" id="fig|1581420.6.peg.1999"/>
<sequence>MPALLLGGSTAYILSDSVAMKLAYQPVPATVTALQRECMWHDDGDTAVGRNGANMGRARKTVRFACDGARPPRPGGTRYEERWTVAYRFRSRIDGQDYEGRWTRMNPPETLFEDDLRVGGPVTVREHRSRAGEARCDCPFTSPGLNGERGDVMK</sequence>
<dbReference type="STRING" id="1581420.AAW00_09745"/>
<accession>A0A0G9MUU0</accession>
<name>A0A0G9MUU0_9SPHN</name>
<protein>
    <submittedName>
        <fullName evidence="1">Uncharacterized protein</fullName>
    </submittedName>
</protein>
<dbReference type="EMBL" id="LBHB01000002">
    <property type="protein sequence ID" value="KLE34491.1"/>
    <property type="molecule type" value="Genomic_DNA"/>
</dbReference>
<comment type="caution">
    <text evidence="1">The sequence shown here is derived from an EMBL/GenBank/DDBJ whole genome shotgun (WGS) entry which is preliminary data.</text>
</comment>
<evidence type="ECO:0000313" key="2">
    <source>
        <dbReference type="Proteomes" id="UP000053464"/>
    </source>
</evidence>
<dbReference type="AlphaFoldDB" id="A0A0G9MUU0"/>
<evidence type="ECO:0000313" key="1">
    <source>
        <dbReference type="EMBL" id="KLE34491.1"/>
    </source>
</evidence>
<dbReference type="Proteomes" id="UP000053464">
    <property type="component" value="Unassembled WGS sequence"/>
</dbReference>
<reference evidence="1 2" key="1">
    <citation type="submission" date="2015-04" db="EMBL/GenBank/DDBJ databases">
        <title>The draft genome sequence of Erythrobacter luteus KA37.</title>
        <authorList>
            <person name="Zhuang L."/>
            <person name="Liu Y."/>
            <person name="Shao Z."/>
        </authorList>
    </citation>
    <scope>NUCLEOTIDE SEQUENCE [LARGE SCALE GENOMIC DNA]</scope>
    <source>
        <strain evidence="1 2">KA37</strain>
    </source>
</reference>
<organism evidence="1 2">
    <name type="scientific">Aurantiacibacter luteus</name>
    <dbReference type="NCBI Taxonomy" id="1581420"/>
    <lineage>
        <taxon>Bacteria</taxon>
        <taxon>Pseudomonadati</taxon>
        <taxon>Pseudomonadota</taxon>
        <taxon>Alphaproteobacteria</taxon>
        <taxon>Sphingomonadales</taxon>
        <taxon>Erythrobacteraceae</taxon>
        <taxon>Aurantiacibacter</taxon>
    </lineage>
</organism>
<gene>
    <name evidence="1" type="ORF">AAW00_09745</name>
</gene>
<keyword evidence="2" id="KW-1185">Reference proteome</keyword>
<proteinExistence type="predicted"/>